<feature type="domain" description="FAS1" evidence="2">
    <location>
        <begin position="172"/>
        <end position="301"/>
    </location>
</feature>
<evidence type="ECO:0000256" key="1">
    <source>
        <dbReference type="SAM" id="SignalP"/>
    </source>
</evidence>
<feature type="signal peptide" evidence="1">
    <location>
        <begin position="1"/>
        <end position="18"/>
    </location>
</feature>
<evidence type="ECO:0000259" key="2">
    <source>
        <dbReference type="PROSITE" id="PS50213"/>
    </source>
</evidence>
<keyword evidence="1" id="KW-0732">Signal</keyword>
<name>A0ABR3ZD29_9PEZI</name>
<dbReference type="SUPFAM" id="SSF82153">
    <property type="entry name" value="FAS1 domain"/>
    <property type="match status" value="2"/>
</dbReference>
<dbReference type="Proteomes" id="UP001583186">
    <property type="component" value="Unassembled WGS sequence"/>
</dbReference>
<dbReference type="Pfam" id="PF02469">
    <property type="entry name" value="Fasciclin"/>
    <property type="match status" value="2"/>
</dbReference>
<keyword evidence="4" id="KW-1185">Reference proteome</keyword>
<proteinExistence type="predicted"/>
<dbReference type="InterPro" id="IPR000782">
    <property type="entry name" value="FAS1_domain"/>
</dbReference>
<gene>
    <name evidence="3" type="ORF">Sste5346_003673</name>
</gene>
<comment type="caution">
    <text evidence="3">The sequence shown here is derived from an EMBL/GenBank/DDBJ whole genome shotgun (WGS) entry which is preliminary data.</text>
</comment>
<dbReference type="InterPro" id="IPR050904">
    <property type="entry name" value="Adhesion/Biosynth-related"/>
</dbReference>
<evidence type="ECO:0000313" key="4">
    <source>
        <dbReference type="Proteomes" id="UP001583186"/>
    </source>
</evidence>
<dbReference type="EMBL" id="JAWCUI010000016">
    <property type="protein sequence ID" value="KAL1898265.1"/>
    <property type="molecule type" value="Genomic_DNA"/>
</dbReference>
<accession>A0ABR3ZD29</accession>
<reference evidence="3 4" key="1">
    <citation type="journal article" date="2024" name="IMA Fungus">
        <title>IMA Genome - F19 : A genome assembly and annotation guide to empower mycologists, including annotated draft genome sequences of Ceratocystis pirilliformis, Diaporthe australafricana, Fusarium ophioides, Paecilomyces lecythidis, and Sporothrix stenoceras.</title>
        <authorList>
            <person name="Aylward J."/>
            <person name="Wilson A.M."/>
            <person name="Visagie C.M."/>
            <person name="Spraker J."/>
            <person name="Barnes I."/>
            <person name="Buitendag C."/>
            <person name="Ceriani C."/>
            <person name="Del Mar Angel L."/>
            <person name="du Plessis D."/>
            <person name="Fuchs T."/>
            <person name="Gasser K."/>
            <person name="Kramer D."/>
            <person name="Li W."/>
            <person name="Munsamy K."/>
            <person name="Piso A."/>
            <person name="Price J.L."/>
            <person name="Sonnekus B."/>
            <person name="Thomas C."/>
            <person name="van der Nest A."/>
            <person name="van Dijk A."/>
            <person name="van Heerden A."/>
            <person name="van Vuuren N."/>
            <person name="Yilmaz N."/>
            <person name="Duong T.A."/>
            <person name="van der Merwe N.A."/>
            <person name="Wingfield M.J."/>
            <person name="Wingfield B.D."/>
        </authorList>
    </citation>
    <scope>NUCLEOTIDE SEQUENCE [LARGE SCALE GENOMIC DNA]</scope>
    <source>
        <strain evidence="3 4">CMW 5346</strain>
    </source>
</reference>
<organism evidence="3 4">
    <name type="scientific">Sporothrix stenoceras</name>
    <dbReference type="NCBI Taxonomy" id="5173"/>
    <lineage>
        <taxon>Eukaryota</taxon>
        <taxon>Fungi</taxon>
        <taxon>Dikarya</taxon>
        <taxon>Ascomycota</taxon>
        <taxon>Pezizomycotina</taxon>
        <taxon>Sordariomycetes</taxon>
        <taxon>Sordariomycetidae</taxon>
        <taxon>Ophiostomatales</taxon>
        <taxon>Ophiostomataceae</taxon>
        <taxon>Sporothrix</taxon>
    </lineage>
</organism>
<protein>
    <recommendedName>
        <fullName evidence="2">FAS1 domain-containing protein</fullName>
    </recommendedName>
</protein>
<dbReference type="PANTHER" id="PTHR10900">
    <property type="entry name" value="PERIOSTIN-RELATED"/>
    <property type="match status" value="1"/>
</dbReference>
<dbReference type="PANTHER" id="PTHR10900:SF77">
    <property type="entry name" value="FI19380P1"/>
    <property type="match status" value="1"/>
</dbReference>
<feature type="chain" id="PRO_5047168825" description="FAS1 domain-containing protein" evidence="1">
    <location>
        <begin position="19"/>
        <end position="382"/>
    </location>
</feature>
<dbReference type="PROSITE" id="PS50213">
    <property type="entry name" value="FAS1"/>
    <property type="match status" value="2"/>
</dbReference>
<feature type="domain" description="FAS1" evidence="2">
    <location>
        <begin position="18"/>
        <end position="169"/>
    </location>
</feature>
<dbReference type="SMART" id="SM00554">
    <property type="entry name" value="FAS1"/>
    <property type="match status" value="2"/>
</dbReference>
<sequence length="382" mass="38808">MLFKNLLPAAAFVTGATAASLSDVLASQNSTLSTLNSLLASNPDIVKTLSDASDITLLAPSNDALSKFLSNPSNAATVVSQTGLLDALLSYHVLNGTLYASNFTNSSIFVPTWLSNSSYANVTGGQVVEASLTNGSNVTFWSALKQNSTVSQANLNFTGGTLHIIDTVLSIPGDLNSTLVASNLTSADGALQKAGSDLTSKLAGLHNVTVFVPSNSAFSDIANIAGNWTSNQVADILNYHIIDGTVDYSTLFKNNTQAATLGGGNVTFTVDNGTIFVDSARIIEKDVLLSNGVLHVIDGVLNPKNTTAKPNTSGSTDAPAFSGASAASNSVPFTSGVPTPTTTVPAATGVSSSKSTGLAIPIQTGAVGYAALFGGAAILANL</sequence>
<dbReference type="InterPro" id="IPR036378">
    <property type="entry name" value="FAS1_dom_sf"/>
</dbReference>
<dbReference type="Gene3D" id="2.30.180.10">
    <property type="entry name" value="FAS1 domain"/>
    <property type="match status" value="2"/>
</dbReference>
<evidence type="ECO:0000313" key="3">
    <source>
        <dbReference type="EMBL" id="KAL1898265.1"/>
    </source>
</evidence>